<sequence length="66" mass="7669">MTGQLYDSIFLAVSDGSQREWSEEEKKVILSNVELFQKLECWMTNSLSDGCWHDANYDLLITNMSF</sequence>
<accession>A0ABR8DDI2</accession>
<name>A0ABR8DDI2_9NOST</name>
<reference evidence="1 2" key="1">
    <citation type="journal article" date="2020" name="ISME J.">
        <title>Comparative genomics reveals insights into cyanobacterial evolution and habitat adaptation.</title>
        <authorList>
            <person name="Chen M.Y."/>
            <person name="Teng W.K."/>
            <person name="Zhao L."/>
            <person name="Hu C.X."/>
            <person name="Zhou Y.K."/>
            <person name="Han B.P."/>
            <person name="Song L.R."/>
            <person name="Shu W.S."/>
        </authorList>
    </citation>
    <scope>NUCLEOTIDE SEQUENCE [LARGE SCALE GENOMIC DNA]</scope>
    <source>
        <strain evidence="1 2">FACHB-119</strain>
    </source>
</reference>
<gene>
    <name evidence="1" type="ORF">H6G83_31375</name>
</gene>
<comment type="caution">
    <text evidence="1">The sequence shown here is derived from an EMBL/GenBank/DDBJ whole genome shotgun (WGS) entry which is preliminary data.</text>
</comment>
<evidence type="ECO:0000313" key="2">
    <source>
        <dbReference type="Proteomes" id="UP000661112"/>
    </source>
</evidence>
<dbReference type="Proteomes" id="UP000661112">
    <property type="component" value="Unassembled WGS sequence"/>
</dbReference>
<proteinExistence type="predicted"/>
<organism evidence="1 2">
    <name type="scientific">Anabaena azotica FACHB-119</name>
    <dbReference type="NCBI Taxonomy" id="947527"/>
    <lineage>
        <taxon>Bacteria</taxon>
        <taxon>Bacillati</taxon>
        <taxon>Cyanobacteriota</taxon>
        <taxon>Cyanophyceae</taxon>
        <taxon>Nostocales</taxon>
        <taxon>Nostocaceae</taxon>
        <taxon>Anabaena</taxon>
        <taxon>Anabaena azotica</taxon>
    </lineage>
</organism>
<protein>
    <submittedName>
        <fullName evidence="1">Uncharacterized protein</fullName>
    </submittedName>
</protein>
<keyword evidence="2" id="KW-1185">Reference proteome</keyword>
<evidence type="ECO:0000313" key="1">
    <source>
        <dbReference type="EMBL" id="MBD2505053.1"/>
    </source>
</evidence>
<dbReference type="RefSeq" id="WP_190479481.1">
    <property type="nucleotide sequence ID" value="NZ_JACJSG010000068.1"/>
</dbReference>
<dbReference type="EMBL" id="JACJSG010000068">
    <property type="protein sequence ID" value="MBD2505053.1"/>
    <property type="molecule type" value="Genomic_DNA"/>
</dbReference>